<dbReference type="Pfam" id="PF22975">
    <property type="entry name" value="EPS8_2nd"/>
    <property type="match status" value="1"/>
</dbReference>
<feature type="compositionally biased region" description="Polar residues" evidence="4">
    <location>
        <begin position="454"/>
        <end position="480"/>
    </location>
</feature>
<dbReference type="InterPro" id="IPR055093">
    <property type="entry name" value="EPS8_2nd"/>
</dbReference>
<keyword evidence="2 3" id="KW-0728">SH3 domain</keyword>
<evidence type="ECO:0000256" key="3">
    <source>
        <dbReference type="PROSITE-ProRule" id="PRU00192"/>
    </source>
</evidence>
<gene>
    <name evidence="7" type="primary">eps8l3a</name>
</gene>
<dbReference type="SUPFAM" id="SSF50729">
    <property type="entry name" value="PH domain-like"/>
    <property type="match status" value="1"/>
</dbReference>
<dbReference type="Proteomes" id="UP000005207">
    <property type="component" value="Linkage group LG5"/>
</dbReference>
<dbReference type="FunCoup" id="A0A669BV26">
    <property type="interactions" value="575"/>
</dbReference>
<dbReference type="OMA" id="WWKVRNN"/>
<evidence type="ECO:0000256" key="5">
    <source>
        <dbReference type="SAM" id="Phobius"/>
    </source>
</evidence>
<evidence type="ECO:0000256" key="1">
    <source>
        <dbReference type="ARBA" id="ARBA00006197"/>
    </source>
</evidence>
<dbReference type="GO" id="GO:0035023">
    <property type="term" value="P:regulation of Rho protein signal transduction"/>
    <property type="evidence" value="ECO:0007669"/>
    <property type="project" value="TreeGrafter"/>
</dbReference>
<feature type="transmembrane region" description="Helical" evidence="5">
    <location>
        <begin position="12"/>
        <end position="40"/>
    </location>
</feature>
<organism evidence="7 8">
    <name type="scientific">Oreochromis niloticus</name>
    <name type="common">Nile tilapia</name>
    <name type="synonym">Tilapia nilotica</name>
    <dbReference type="NCBI Taxonomy" id="8128"/>
    <lineage>
        <taxon>Eukaryota</taxon>
        <taxon>Metazoa</taxon>
        <taxon>Chordata</taxon>
        <taxon>Craniata</taxon>
        <taxon>Vertebrata</taxon>
        <taxon>Euteleostomi</taxon>
        <taxon>Actinopterygii</taxon>
        <taxon>Neopterygii</taxon>
        <taxon>Teleostei</taxon>
        <taxon>Neoteleostei</taxon>
        <taxon>Acanthomorphata</taxon>
        <taxon>Ovalentaria</taxon>
        <taxon>Cichlomorphae</taxon>
        <taxon>Cichliformes</taxon>
        <taxon>Cichlidae</taxon>
        <taxon>African cichlids</taxon>
        <taxon>Pseudocrenilabrinae</taxon>
        <taxon>Oreochromini</taxon>
        <taxon>Oreochromis</taxon>
    </lineage>
</organism>
<dbReference type="PROSITE" id="PS50002">
    <property type="entry name" value="SH3"/>
    <property type="match status" value="1"/>
</dbReference>
<dbReference type="InterPro" id="IPR013625">
    <property type="entry name" value="PTB"/>
</dbReference>
<dbReference type="Gene3D" id="2.30.30.40">
    <property type="entry name" value="SH3 Domains"/>
    <property type="match status" value="1"/>
</dbReference>
<feature type="compositionally biased region" description="Acidic residues" evidence="4">
    <location>
        <begin position="240"/>
        <end position="249"/>
    </location>
</feature>
<dbReference type="AlphaFoldDB" id="A0A669BV26"/>
<accession>A0A669BV26</accession>
<dbReference type="InterPro" id="IPR039801">
    <property type="entry name" value="EPS8-like"/>
</dbReference>
<dbReference type="GO" id="GO:1900029">
    <property type="term" value="P:positive regulation of ruffle assembly"/>
    <property type="evidence" value="ECO:0007669"/>
    <property type="project" value="TreeGrafter"/>
</dbReference>
<name>A0A669BV26_ORENI</name>
<feature type="region of interest" description="Disordered" evidence="4">
    <location>
        <begin position="401"/>
        <end position="504"/>
    </location>
</feature>
<reference evidence="7" key="3">
    <citation type="submission" date="2025-09" db="UniProtKB">
        <authorList>
            <consortium name="Ensembl"/>
        </authorList>
    </citation>
    <scope>IDENTIFICATION</scope>
</reference>
<dbReference type="InterPro" id="IPR041418">
    <property type="entry name" value="SAM_3"/>
</dbReference>
<protein>
    <submittedName>
        <fullName evidence="7">EPS8 signaling adaptor L3a</fullName>
    </submittedName>
</protein>
<dbReference type="GO" id="GO:0003779">
    <property type="term" value="F:actin binding"/>
    <property type="evidence" value="ECO:0007669"/>
    <property type="project" value="TreeGrafter"/>
</dbReference>
<dbReference type="GeneTree" id="ENSGT00940000158169"/>
<feature type="domain" description="SH3" evidence="6">
    <location>
        <begin position="503"/>
        <end position="562"/>
    </location>
</feature>
<dbReference type="SUPFAM" id="SSF47769">
    <property type="entry name" value="SAM/Pointed domain"/>
    <property type="match status" value="1"/>
</dbReference>
<dbReference type="SUPFAM" id="SSF50044">
    <property type="entry name" value="SH3-domain"/>
    <property type="match status" value="1"/>
</dbReference>
<keyword evidence="5" id="KW-0812">Transmembrane</keyword>
<dbReference type="InterPro" id="IPR013761">
    <property type="entry name" value="SAM/pointed_sf"/>
</dbReference>
<dbReference type="GO" id="GO:0032587">
    <property type="term" value="C:ruffle membrane"/>
    <property type="evidence" value="ECO:0007669"/>
    <property type="project" value="TreeGrafter"/>
</dbReference>
<evidence type="ECO:0000256" key="2">
    <source>
        <dbReference type="ARBA" id="ARBA00022443"/>
    </source>
</evidence>
<dbReference type="InterPro" id="IPR001452">
    <property type="entry name" value="SH3_domain"/>
</dbReference>
<dbReference type="InterPro" id="IPR011993">
    <property type="entry name" value="PH-like_dom_sf"/>
</dbReference>
<dbReference type="InParanoid" id="A0A669BV26"/>
<dbReference type="InterPro" id="IPR036028">
    <property type="entry name" value="SH3-like_dom_sf"/>
</dbReference>
<reference evidence="8" key="1">
    <citation type="submission" date="2012-01" db="EMBL/GenBank/DDBJ databases">
        <title>The Genome Sequence of Oreochromis niloticus (Nile Tilapia).</title>
        <authorList>
            <consortium name="Broad Institute Genome Assembly Team"/>
            <consortium name="Broad Institute Sequencing Platform"/>
            <person name="Di Palma F."/>
            <person name="Johnson J."/>
            <person name="Lander E.S."/>
            <person name="Lindblad-Toh K."/>
        </authorList>
    </citation>
    <scope>NUCLEOTIDE SEQUENCE [LARGE SCALE GENOMIC DNA]</scope>
</reference>
<dbReference type="Pfam" id="PF00018">
    <property type="entry name" value="SH3_1"/>
    <property type="match status" value="1"/>
</dbReference>
<dbReference type="Gene3D" id="1.10.150.50">
    <property type="entry name" value="Transcription Factor, Ets-1"/>
    <property type="match status" value="1"/>
</dbReference>
<dbReference type="PANTHER" id="PTHR12287">
    <property type="entry name" value="EPIDERMAL GROWTH FACTOR RECEPTOR KINASE SUBSTRATE EPS8-RELATED PROTEIN"/>
    <property type="match status" value="1"/>
</dbReference>
<dbReference type="Ensembl" id="ENSONIT00000087748.1">
    <property type="protein sequence ID" value="ENSONIP00000039584.1"/>
    <property type="gene ID" value="ENSONIG00000018960.2"/>
</dbReference>
<keyword evidence="8" id="KW-1185">Reference proteome</keyword>
<comment type="similarity">
    <text evidence="1">Belongs to the EPS8 family.</text>
</comment>
<dbReference type="Pfam" id="PF18016">
    <property type="entry name" value="SAM_3"/>
    <property type="match status" value="1"/>
</dbReference>
<evidence type="ECO:0000256" key="4">
    <source>
        <dbReference type="SAM" id="MobiDB-lite"/>
    </source>
</evidence>
<dbReference type="GO" id="GO:0007266">
    <property type="term" value="P:Rho protein signal transduction"/>
    <property type="evidence" value="ECO:0007669"/>
    <property type="project" value="TreeGrafter"/>
</dbReference>
<proteinExistence type="inferred from homology"/>
<feature type="region of interest" description="Disordered" evidence="4">
    <location>
        <begin position="228"/>
        <end position="255"/>
    </location>
</feature>
<dbReference type="SMART" id="SM00326">
    <property type="entry name" value="SH3"/>
    <property type="match status" value="1"/>
</dbReference>
<sequence>MPLLPFHPKYFNCLLLIVFNIIIIIIIIIIIMLPPLIVFVKEHKDVLCVSAVQRQEYAASINKMMGNFQCRVEHLFTCDLDGKELKNITDCVDRLNLLEEMGHVWGQNMLLEVQGTKMMLTDIENKEELESMPLSDIQEFNAVLDAGVFNSLLTVSVQARKKRNITVFMFQCDDVRADYVEKYLSLALTRRGQNSGIKNEVVKPAVVPKPREPEPAAEPAWQWSEPDYEEDHLHDPDMLLPEDEEDDEEPFMRKDVSRSYTELDRNVDMLNHILSDVEIFMGQLAAAEAKNAKKKKTKKKKQKGKVMDSMPTQEEFEDCLHKIKFGLNLLGELNGKINNPSAPDFVHSFFASLKFVVSHCSEVLPPSIVAPLLTPQCIRLMSEEASTEEDELWQSLGDAWNIPSTQWPEDDEDIPTYTPQFFDGWQPPEVTAEPPPTPPLTRQKSAPKSVARPKSQQPAPSKPVTRQESQQSAPSKPVSSQKDRQPAPSQTYANWKPTRSMEPKLREVRVKSDFISRNQRELTVRKGEIVQLLDKTKQWWKVRNDRGEEGFVPSNILSNNNEQPDEEEIVASPVLTKRSKPAEVKAWLEDKGFSKITVRCLGVVSGTTLLGMTREELKVMCPEEGGRVFFQLQAVRSQLAAAS</sequence>
<reference evidence="7" key="2">
    <citation type="submission" date="2025-08" db="UniProtKB">
        <authorList>
            <consortium name="Ensembl"/>
        </authorList>
    </citation>
    <scope>IDENTIFICATION</scope>
</reference>
<evidence type="ECO:0000259" key="6">
    <source>
        <dbReference type="PROSITE" id="PS50002"/>
    </source>
</evidence>
<evidence type="ECO:0000313" key="8">
    <source>
        <dbReference type="Proteomes" id="UP000005207"/>
    </source>
</evidence>
<evidence type="ECO:0000313" key="7">
    <source>
        <dbReference type="Ensembl" id="ENSONIP00000039584.1"/>
    </source>
</evidence>
<keyword evidence="5" id="KW-0472">Membrane</keyword>
<dbReference type="PANTHER" id="PTHR12287:SF22">
    <property type="entry name" value="EPIDERMAL GROWTH FACTOR RECEPTOR KINASE SUBSTRATE 8-LIKE PROTEIN 3"/>
    <property type="match status" value="1"/>
</dbReference>
<dbReference type="GO" id="GO:0031982">
    <property type="term" value="C:vesicle"/>
    <property type="evidence" value="ECO:0007669"/>
    <property type="project" value="TreeGrafter"/>
</dbReference>
<dbReference type="Gene3D" id="2.30.29.30">
    <property type="entry name" value="Pleckstrin-homology domain (PH domain)/Phosphotyrosine-binding domain (PTB)"/>
    <property type="match status" value="1"/>
</dbReference>
<dbReference type="Pfam" id="PF08416">
    <property type="entry name" value="PTB"/>
    <property type="match status" value="1"/>
</dbReference>
<keyword evidence="5" id="KW-1133">Transmembrane helix</keyword>